<protein>
    <submittedName>
        <fullName evidence="1">Uncharacterized protein</fullName>
    </submittedName>
</protein>
<sequence length="64" mass="7376">MKKKVYRNTAAFKLLAWGSFALFVILILIGLYTLKEPLMVCSDLRNIDFSNLYFGGLFLWSNIP</sequence>
<reference evidence="1 2" key="1">
    <citation type="journal article" date="2017" name="BMC Genomics">
        <title>Comparative and functional genomics of the Lactococcus lactis taxon; insights into evolution and niche adaptation.</title>
        <authorList>
            <person name="Kelleher P."/>
            <person name="Bottacini F."/>
            <person name="Mahony J."/>
            <person name="Kilcawley K.N."/>
            <person name="van Sinderen D."/>
        </authorList>
    </citation>
    <scope>NUCLEOTIDE SEQUENCE [LARGE SCALE GENOMIC DNA]</scope>
    <source>
        <strain evidence="1 2">JM1</strain>
    </source>
</reference>
<gene>
    <name evidence="1" type="ORF">LLJM1_0052</name>
</gene>
<accession>A0A1V0PEA8</accession>
<evidence type="ECO:0000313" key="2">
    <source>
        <dbReference type="Proteomes" id="UP000191806"/>
    </source>
</evidence>
<name>A0A1V0PEA8_LACLC</name>
<evidence type="ECO:0000313" key="1">
    <source>
        <dbReference type="EMBL" id="ARE27526.1"/>
    </source>
</evidence>
<dbReference type="RefSeq" id="WP_063280668.1">
    <property type="nucleotide sequence ID" value="NZ_CP015899.2"/>
</dbReference>
<dbReference type="EMBL" id="CP015899">
    <property type="protein sequence ID" value="ARE27526.1"/>
    <property type="molecule type" value="Genomic_DNA"/>
</dbReference>
<organism evidence="1 2">
    <name type="scientific">Lactococcus lactis subsp. cremoris</name>
    <name type="common">Streptococcus cremoris</name>
    <dbReference type="NCBI Taxonomy" id="1359"/>
    <lineage>
        <taxon>Bacteria</taxon>
        <taxon>Bacillati</taxon>
        <taxon>Bacillota</taxon>
        <taxon>Bacilli</taxon>
        <taxon>Lactobacillales</taxon>
        <taxon>Streptococcaceae</taxon>
        <taxon>Lactococcus</taxon>
    </lineage>
</organism>
<dbReference type="Proteomes" id="UP000191806">
    <property type="component" value="Chromosome"/>
</dbReference>
<proteinExistence type="predicted"/>
<dbReference type="AlphaFoldDB" id="A0A1V0PEA8"/>